<dbReference type="Proteomes" id="UP001479290">
    <property type="component" value="Unassembled WGS sequence"/>
</dbReference>
<gene>
    <name evidence="1" type="ORF">ABG768_024521</name>
</gene>
<feature type="non-terminal residue" evidence="1">
    <location>
        <position position="1"/>
    </location>
</feature>
<sequence>FHKMPYKPKARIRSRSLDVPLSVVLNPARQQHYQSALPSAVQGPDLSLSLQAEADYQEI</sequence>
<protein>
    <submittedName>
        <fullName evidence="1">Uncharacterized protein</fullName>
    </submittedName>
</protein>
<comment type="caution">
    <text evidence="1">The sequence shown here is derived from an EMBL/GenBank/DDBJ whole genome shotgun (WGS) entry which is preliminary data.</text>
</comment>
<name>A0AAW2AMJ8_CULAL</name>
<dbReference type="EMBL" id="JAWDJR010000006">
    <property type="protein sequence ID" value="KAK9973819.1"/>
    <property type="molecule type" value="Genomic_DNA"/>
</dbReference>
<evidence type="ECO:0000313" key="1">
    <source>
        <dbReference type="EMBL" id="KAK9973819.1"/>
    </source>
</evidence>
<dbReference type="AlphaFoldDB" id="A0AAW2AMJ8"/>
<organism evidence="1 2">
    <name type="scientific">Culter alburnus</name>
    <name type="common">Topmouth culter</name>
    <dbReference type="NCBI Taxonomy" id="194366"/>
    <lineage>
        <taxon>Eukaryota</taxon>
        <taxon>Metazoa</taxon>
        <taxon>Chordata</taxon>
        <taxon>Craniata</taxon>
        <taxon>Vertebrata</taxon>
        <taxon>Euteleostomi</taxon>
        <taxon>Actinopterygii</taxon>
        <taxon>Neopterygii</taxon>
        <taxon>Teleostei</taxon>
        <taxon>Ostariophysi</taxon>
        <taxon>Cypriniformes</taxon>
        <taxon>Xenocyprididae</taxon>
        <taxon>Xenocypridinae</taxon>
        <taxon>Culter</taxon>
    </lineage>
</organism>
<reference evidence="1 2" key="1">
    <citation type="submission" date="2024-05" db="EMBL/GenBank/DDBJ databases">
        <title>A high-quality chromosomal-level genome assembly of Topmouth culter (Culter alburnus).</title>
        <authorList>
            <person name="Zhao H."/>
        </authorList>
    </citation>
    <scope>NUCLEOTIDE SEQUENCE [LARGE SCALE GENOMIC DNA]</scope>
    <source>
        <strain evidence="1">CATC2023</strain>
        <tissue evidence="1">Muscle</tissue>
    </source>
</reference>
<proteinExistence type="predicted"/>
<accession>A0AAW2AMJ8</accession>
<keyword evidence="2" id="KW-1185">Reference proteome</keyword>
<evidence type="ECO:0000313" key="2">
    <source>
        <dbReference type="Proteomes" id="UP001479290"/>
    </source>
</evidence>